<keyword evidence="3" id="KW-1185">Reference proteome</keyword>
<feature type="compositionally biased region" description="Polar residues" evidence="1">
    <location>
        <begin position="77"/>
        <end position="86"/>
    </location>
</feature>
<dbReference type="AlphaFoldDB" id="A0A6A1WQ72"/>
<evidence type="ECO:0000313" key="3">
    <source>
        <dbReference type="Proteomes" id="UP000516437"/>
    </source>
</evidence>
<evidence type="ECO:0008006" key="4">
    <source>
        <dbReference type="Google" id="ProtNLM"/>
    </source>
</evidence>
<protein>
    <recommendedName>
        <fullName evidence="4">Retrotransposon gag domain-containing protein</fullName>
    </recommendedName>
</protein>
<comment type="caution">
    <text evidence="2">The sequence shown here is derived from an EMBL/GenBank/DDBJ whole genome shotgun (WGS) entry which is preliminary data.</text>
</comment>
<sequence length="177" mass="19985">MKKKEGESLRDYVARFNQEKLNVEDPEDKVVLTAIVAGLADGRFSFSLGKKPPETFGEFMEKAQKYMNAEDMMTARQQQVVDQSGISAKRRKEGTPTRHPVMEKEQKVDPRTGPRTDYPKLQFTPLNASPGKILMEIRNDPEIRGLQKCGPTQIDGMTENSVAFITITAMIQMNAYI</sequence>
<name>A0A6A1WQ72_9ROSI</name>
<dbReference type="EMBL" id="RXIC02000019">
    <property type="protein sequence ID" value="KAB1227304.1"/>
    <property type="molecule type" value="Genomic_DNA"/>
</dbReference>
<feature type="compositionally biased region" description="Basic and acidic residues" evidence="1">
    <location>
        <begin position="93"/>
        <end position="118"/>
    </location>
</feature>
<dbReference type="Proteomes" id="UP000516437">
    <property type="component" value="Chromosome 1"/>
</dbReference>
<evidence type="ECO:0000313" key="2">
    <source>
        <dbReference type="EMBL" id="KAB1227304.1"/>
    </source>
</evidence>
<reference evidence="2 3" key="1">
    <citation type="journal article" date="2019" name="Plant Biotechnol. J.">
        <title>The red bayberry genome and genetic basis of sex determination.</title>
        <authorList>
            <person name="Jia H.M."/>
            <person name="Jia H.J."/>
            <person name="Cai Q.L."/>
            <person name="Wang Y."/>
            <person name="Zhao H.B."/>
            <person name="Yang W.F."/>
            <person name="Wang G.Y."/>
            <person name="Li Y.H."/>
            <person name="Zhan D.L."/>
            <person name="Shen Y.T."/>
            <person name="Niu Q.F."/>
            <person name="Chang L."/>
            <person name="Qiu J."/>
            <person name="Zhao L."/>
            <person name="Xie H.B."/>
            <person name="Fu W.Y."/>
            <person name="Jin J."/>
            <person name="Li X.W."/>
            <person name="Jiao Y."/>
            <person name="Zhou C.C."/>
            <person name="Tu T."/>
            <person name="Chai C.Y."/>
            <person name="Gao J.L."/>
            <person name="Fan L.J."/>
            <person name="van de Weg E."/>
            <person name="Wang J.Y."/>
            <person name="Gao Z.S."/>
        </authorList>
    </citation>
    <scope>NUCLEOTIDE SEQUENCE [LARGE SCALE GENOMIC DNA]</scope>
    <source>
        <tissue evidence="2">Leaves</tissue>
    </source>
</reference>
<accession>A0A6A1WQ72</accession>
<feature type="region of interest" description="Disordered" evidence="1">
    <location>
        <begin position="77"/>
        <end position="123"/>
    </location>
</feature>
<dbReference type="OrthoDB" id="1748993at2759"/>
<proteinExistence type="predicted"/>
<evidence type="ECO:0000256" key="1">
    <source>
        <dbReference type="SAM" id="MobiDB-lite"/>
    </source>
</evidence>
<gene>
    <name evidence="2" type="ORF">CJ030_MR1G016838</name>
</gene>
<organism evidence="2 3">
    <name type="scientific">Morella rubra</name>
    <name type="common">Chinese bayberry</name>
    <dbReference type="NCBI Taxonomy" id="262757"/>
    <lineage>
        <taxon>Eukaryota</taxon>
        <taxon>Viridiplantae</taxon>
        <taxon>Streptophyta</taxon>
        <taxon>Embryophyta</taxon>
        <taxon>Tracheophyta</taxon>
        <taxon>Spermatophyta</taxon>
        <taxon>Magnoliopsida</taxon>
        <taxon>eudicotyledons</taxon>
        <taxon>Gunneridae</taxon>
        <taxon>Pentapetalae</taxon>
        <taxon>rosids</taxon>
        <taxon>fabids</taxon>
        <taxon>Fagales</taxon>
        <taxon>Myricaceae</taxon>
        <taxon>Morella</taxon>
    </lineage>
</organism>